<accession>A0A180G0Q3</accession>
<proteinExistence type="predicted"/>
<dbReference type="EMBL" id="ADAS02001524">
    <property type="protein sequence ID" value="OAV86180.1"/>
    <property type="molecule type" value="Genomic_DNA"/>
</dbReference>
<evidence type="ECO:0000256" key="2">
    <source>
        <dbReference type="SAM" id="Phobius"/>
    </source>
</evidence>
<dbReference type="Proteomes" id="UP000005240">
    <property type="component" value="Unassembled WGS sequence"/>
</dbReference>
<gene>
    <name evidence="3" type="ORF">PTTG_09118</name>
</gene>
<name>A0A180G0Q3_PUCT1</name>
<dbReference type="OrthoDB" id="10533938at2759"/>
<evidence type="ECO:0000256" key="1">
    <source>
        <dbReference type="SAM" id="Coils"/>
    </source>
</evidence>
<keyword evidence="2" id="KW-1133">Transmembrane helix</keyword>
<feature type="transmembrane region" description="Helical" evidence="2">
    <location>
        <begin position="279"/>
        <end position="300"/>
    </location>
</feature>
<keyword evidence="1" id="KW-0175">Coiled coil</keyword>
<evidence type="ECO:0000313" key="4">
    <source>
        <dbReference type="EnsemblFungi" id="PTTG_09118-t43_1-p1"/>
    </source>
</evidence>
<reference evidence="4" key="4">
    <citation type="submission" date="2025-05" db="UniProtKB">
        <authorList>
            <consortium name="EnsemblFungi"/>
        </authorList>
    </citation>
    <scope>IDENTIFICATION</scope>
    <source>
        <strain evidence="4">isolate 1-1 / race 1 (BBBD)</strain>
    </source>
</reference>
<evidence type="ECO:0000313" key="5">
    <source>
        <dbReference type="Proteomes" id="UP000005240"/>
    </source>
</evidence>
<evidence type="ECO:0000313" key="3">
    <source>
        <dbReference type="EMBL" id="OAV86180.1"/>
    </source>
</evidence>
<dbReference type="VEuPathDB" id="FungiDB:PTTG_09118"/>
<reference evidence="3" key="1">
    <citation type="submission" date="2009-11" db="EMBL/GenBank/DDBJ databases">
        <authorList>
            <consortium name="The Broad Institute Genome Sequencing Platform"/>
            <person name="Ward D."/>
            <person name="Feldgarden M."/>
            <person name="Earl A."/>
            <person name="Young S.K."/>
            <person name="Zeng Q."/>
            <person name="Koehrsen M."/>
            <person name="Alvarado L."/>
            <person name="Berlin A."/>
            <person name="Bochicchio J."/>
            <person name="Borenstein D."/>
            <person name="Chapman S.B."/>
            <person name="Chen Z."/>
            <person name="Engels R."/>
            <person name="Freedman E."/>
            <person name="Gellesch M."/>
            <person name="Goldberg J."/>
            <person name="Griggs A."/>
            <person name="Gujja S."/>
            <person name="Heilman E."/>
            <person name="Heiman D."/>
            <person name="Hepburn T."/>
            <person name="Howarth C."/>
            <person name="Jen D."/>
            <person name="Larson L."/>
            <person name="Lewis B."/>
            <person name="Mehta T."/>
            <person name="Park D."/>
            <person name="Pearson M."/>
            <person name="Roberts A."/>
            <person name="Saif S."/>
            <person name="Shea T."/>
            <person name="Shenoy N."/>
            <person name="Sisk P."/>
            <person name="Stolte C."/>
            <person name="Sykes S."/>
            <person name="Thomson T."/>
            <person name="Walk T."/>
            <person name="White J."/>
            <person name="Yandava C."/>
            <person name="Izard J."/>
            <person name="Baranova O.V."/>
            <person name="Blanton J.M."/>
            <person name="Tanner A.C."/>
            <person name="Dewhirst F.E."/>
            <person name="Haas B."/>
            <person name="Nusbaum C."/>
            <person name="Birren B."/>
        </authorList>
    </citation>
    <scope>NUCLEOTIDE SEQUENCE [LARGE SCALE GENOMIC DNA]</scope>
    <source>
        <strain evidence="3">1-1 BBBD Race 1</strain>
    </source>
</reference>
<keyword evidence="5" id="KW-1185">Reference proteome</keyword>
<dbReference type="AlphaFoldDB" id="A0A180G0Q3"/>
<feature type="coiled-coil region" evidence="1">
    <location>
        <begin position="62"/>
        <end position="89"/>
    </location>
</feature>
<reference evidence="3" key="2">
    <citation type="submission" date="2016-05" db="EMBL/GenBank/DDBJ databases">
        <title>Comparative analysis highlights variable genome content of wheat rusts and divergence of the mating loci.</title>
        <authorList>
            <person name="Cuomo C.A."/>
            <person name="Bakkeren G."/>
            <person name="Szabo L."/>
            <person name="Khalil H."/>
            <person name="Joly D."/>
            <person name="Goldberg J."/>
            <person name="Young S."/>
            <person name="Zeng Q."/>
            <person name="Fellers J."/>
        </authorList>
    </citation>
    <scope>NUCLEOTIDE SEQUENCE [LARGE SCALE GENOMIC DNA]</scope>
    <source>
        <strain evidence="3">1-1 BBBD Race 1</strain>
    </source>
</reference>
<dbReference type="EnsemblFungi" id="PTTG_09118-t43_1">
    <property type="protein sequence ID" value="PTTG_09118-t43_1-p1"/>
    <property type="gene ID" value="PTTG_09118"/>
</dbReference>
<sequence>MEGPSTSSNLELIKNAVGRGELPIVLHTQCQQDPEDELPILLRLRQECERTEHDESELWVENTRLKEDLKKMKQQERKMLQEEKLIQNQLSFSEQERYSLELEVAKATDECCTKAKLLDETSEELRLVKLELDSMVLAAQNEKQIQVKLPSANEGTAMSSSSQDLQLENLALRTLVEAQETMIAGLTGTIRGLSSLDKPLGGHKLSNKRNLMLSEELVDRDNHSLPAGAQETKINPRSAKHASQELEMILRDSWLYIINKTGMMTLKNSCLIRIDKTGFGAYCFTCVILGLIIIGSIFFLTQWSFARDEATVNAWWYLKKKYNMRQK</sequence>
<organism evidence="3">
    <name type="scientific">Puccinia triticina (isolate 1-1 / race 1 (BBBD))</name>
    <name type="common">Brown leaf rust fungus</name>
    <dbReference type="NCBI Taxonomy" id="630390"/>
    <lineage>
        <taxon>Eukaryota</taxon>
        <taxon>Fungi</taxon>
        <taxon>Dikarya</taxon>
        <taxon>Basidiomycota</taxon>
        <taxon>Pucciniomycotina</taxon>
        <taxon>Pucciniomycetes</taxon>
        <taxon>Pucciniales</taxon>
        <taxon>Pucciniaceae</taxon>
        <taxon>Puccinia</taxon>
    </lineage>
</organism>
<keyword evidence="2" id="KW-0812">Transmembrane</keyword>
<reference evidence="4 5" key="3">
    <citation type="journal article" date="2017" name="G3 (Bethesda)">
        <title>Comparative analysis highlights variable genome content of wheat rusts and divergence of the mating loci.</title>
        <authorList>
            <person name="Cuomo C.A."/>
            <person name="Bakkeren G."/>
            <person name="Khalil H.B."/>
            <person name="Panwar V."/>
            <person name="Joly D."/>
            <person name="Linning R."/>
            <person name="Sakthikumar S."/>
            <person name="Song X."/>
            <person name="Adiconis X."/>
            <person name="Fan L."/>
            <person name="Goldberg J.M."/>
            <person name="Levin J.Z."/>
            <person name="Young S."/>
            <person name="Zeng Q."/>
            <person name="Anikster Y."/>
            <person name="Bruce M."/>
            <person name="Wang M."/>
            <person name="Yin C."/>
            <person name="McCallum B."/>
            <person name="Szabo L.J."/>
            <person name="Hulbert S."/>
            <person name="Chen X."/>
            <person name="Fellers J.P."/>
        </authorList>
    </citation>
    <scope>NUCLEOTIDE SEQUENCE</scope>
    <source>
        <strain evidence="4">isolate 1-1 / race 1 (BBBD)</strain>
        <strain evidence="5">Isolate 1-1 / race 1 (BBBD)</strain>
    </source>
</reference>
<protein>
    <submittedName>
        <fullName evidence="3 4">Uncharacterized protein</fullName>
    </submittedName>
</protein>
<keyword evidence="2" id="KW-0472">Membrane</keyword>